<dbReference type="EMBL" id="LR877162">
    <property type="protein sequence ID" value="CAD2220689.1"/>
    <property type="molecule type" value="Genomic_DNA"/>
</dbReference>
<accession>A0A7G2CMP8</accession>
<dbReference type="InterPro" id="IPR006073">
    <property type="entry name" value="GTP-bd"/>
</dbReference>
<keyword evidence="5" id="KW-1185">Reference proteome</keyword>
<sequence length="537" mass="61170">MNTNNEMKLFFFSLSFFFFNRIPIELIVIIIIMKRSITQCTLQRTPFSLFHHSLSLHNSNKTNRIVIPTIPQLHNNNHHTISKKEINTEYAQNKNLPPSLNFYLDEEHQKSIQRQKQLTHVKDEMNTLSEGIWKSSKSHLRKQEKMMEQYGVEGAVRETLLASQHRRQHNNNTNSISFHEQIRQRPLDRTILEDIYKNLHGRRIERKLKKGVSYEHWITKGDGTAPVFTASLKAKQTFAFGGEVKLIKKCTHPSEFPVFPRPGISKNENRNKKLTPKDLYMPEVAFIGRTSSGKSSLLNSILNLQVAPYGHLQGTTTAAHFYAVGGKERGITLVDLPGYGFYHPMSAAAVDAGNAVATMRAYLHSASEVKFKPRGDNKNKNQNNNKIDGKESSYTDAFLHLENPLTVKDPYPSSSRGNHKNNNHHKGVSVQRNVARVFLCCSARGLQELDYQYCELLNELHIPFAVVFTKTDAAPIRFLARLCDYTRERLVAFPYCEELLLTSALRLSGIEQIQNIIGSMSTEREATTVAEDFSAIV</sequence>
<dbReference type="PANTHER" id="PTHR11649">
    <property type="entry name" value="MSS1/TRME-RELATED GTP-BINDING PROTEIN"/>
    <property type="match status" value="1"/>
</dbReference>
<organism evidence="4 5">
    <name type="scientific">Angomonas deanei</name>
    <dbReference type="NCBI Taxonomy" id="59799"/>
    <lineage>
        <taxon>Eukaryota</taxon>
        <taxon>Discoba</taxon>
        <taxon>Euglenozoa</taxon>
        <taxon>Kinetoplastea</taxon>
        <taxon>Metakinetoplastina</taxon>
        <taxon>Trypanosomatida</taxon>
        <taxon>Trypanosomatidae</taxon>
        <taxon>Strigomonadinae</taxon>
        <taxon>Angomonas</taxon>
    </lineage>
</organism>
<dbReference type="PANTHER" id="PTHR11649:SF77">
    <property type="entry name" value="G DOMAIN-CONTAINING PROTEIN"/>
    <property type="match status" value="1"/>
</dbReference>
<evidence type="ECO:0000256" key="2">
    <source>
        <dbReference type="SAM" id="Phobius"/>
    </source>
</evidence>
<protein>
    <submittedName>
        <fullName evidence="4">50S ribosome-binding GTPase, putative</fullName>
    </submittedName>
</protein>
<feature type="transmembrane region" description="Helical" evidence="2">
    <location>
        <begin position="9"/>
        <end position="33"/>
    </location>
</feature>
<dbReference type="OrthoDB" id="391988at2759"/>
<feature type="domain" description="G" evidence="3">
    <location>
        <begin position="283"/>
        <end position="343"/>
    </location>
</feature>
<feature type="region of interest" description="Disordered" evidence="1">
    <location>
        <begin position="371"/>
        <end position="390"/>
    </location>
</feature>
<dbReference type="AlphaFoldDB" id="A0A7G2CMP8"/>
<dbReference type="Pfam" id="PF01926">
    <property type="entry name" value="MMR_HSR1"/>
    <property type="match status" value="1"/>
</dbReference>
<keyword evidence="2" id="KW-0472">Membrane</keyword>
<evidence type="ECO:0000313" key="4">
    <source>
        <dbReference type="EMBL" id="CAD2220689.1"/>
    </source>
</evidence>
<proteinExistence type="predicted"/>
<name>A0A7G2CMP8_9TRYP</name>
<dbReference type="Proteomes" id="UP000515908">
    <property type="component" value="Chromosome 18"/>
</dbReference>
<dbReference type="InterPro" id="IPR027417">
    <property type="entry name" value="P-loop_NTPase"/>
</dbReference>
<dbReference type="Gene3D" id="3.40.50.300">
    <property type="entry name" value="P-loop containing nucleotide triphosphate hydrolases"/>
    <property type="match status" value="1"/>
</dbReference>
<keyword evidence="2" id="KW-1133">Transmembrane helix</keyword>
<evidence type="ECO:0000313" key="5">
    <source>
        <dbReference type="Proteomes" id="UP000515908"/>
    </source>
</evidence>
<evidence type="ECO:0000259" key="3">
    <source>
        <dbReference type="Pfam" id="PF01926"/>
    </source>
</evidence>
<dbReference type="VEuPathDB" id="TriTrypDB:ADEAN_000821100"/>
<reference evidence="4 5" key="1">
    <citation type="submission" date="2020-08" db="EMBL/GenBank/DDBJ databases">
        <authorList>
            <person name="Newling K."/>
            <person name="Davey J."/>
            <person name="Forrester S."/>
        </authorList>
    </citation>
    <scope>NUCLEOTIDE SEQUENCE [LARGE SCALE GENOMIC DNA]</scope>
    <source>
        <strain evidence="5">Crithidia deanei Carvalho (ATCC PRA-265)</strain>
    </source>
</reference>
<gene>
    <name evidence="4" type="ORF">ADEAN_000821100</name>
</gene>
<dbReference type="SUPFAM" id="SSF52540">
    <property type="entry name" value="P-loop containing nucleoside triphosphate hydrolases"/>
    <property type="match status" value="1"/>
</dbReference>
<dbReference type="GO" id="GO:0005525">
    <property type="term" value="F:GTP binding"/>
    <property type="evidence" value="ECO:0007669"/>
    <property type="project" value="InterPro"/>
</dbReference>
<keyword evidence="2" id="KW-0812">Transmembrane</keyword>
<evidence type="ECO:0000256" key="1">
    <source>
        <dbReference type="SAM" id="MobiDB-lite"/>
    </source>
</evidence>